<proteinExistence type="predicted"/>
<gene>
    <name evidence="1" type="ORF">OS493_024017</name>
</gene>
<evidence type="ECO:0000313" key="1">
    <source>
        <dbReference type="EMBL" id="KAJ7384006.1"/>
    </source>
</evidence>
<sequence length="496" mass="56567">MALWFTKSFGLGIQGIQVKEKKTGQTHYLEVENDAHKGIDSLNDEDKSKIEQILFLLDKFCVGDSFYHELTMAVSGLPKSYLVKQRRDQLNDICHIDPTPGSAEGAQMSFTGLLKARVQDLISRDQETNWKEQPIQVKISGDGARMTRNSSFILLSFSLLQAGDDVMSSSGNHTIAVVKGSEKYSTLKESFGTVFNEINETIKQGHITVNDSMYNVEFFLGGDYKFLLLMMGMKGATSIYACLWCKIAKDLRWKMEFDLDHYNTPPLVRTQEEMTKMSQKKGTQDKYSCENEPLLKIELDHVVLDELHLLLRIMDVLINNLVREAVEWDKKQNANKRKADHKDSHIKTLQSTVRSCGISFDIWEKTNADGKGSGQYDFTSLLGSDKNKLLATLPQKLVTCTHEDTCQTVIQIWEDFHELYTIVTDKNPCPDTIDLYFTKAKNWINLFTSLRDVRLGYKRAAVTPYMHSLVYHIPIFLKNFKSVKLFTGQGVEKITM</sequence>
<comment type="caution">
    <text evidence="1">The sequence shown here is derived from an EMBL/GenBank/DDBJ whole genome shotgun (WGS) entry which is preliminary data.</text>
</comment>
<dbReference type="PANTHER" id="PTHR31424">
    <property type="entry name" value="PROTEIN CBG23806"/>
    <property type="match status" value="1"/>
</dbReference>
<dbReference type="PANTHER" id="PTHR31424:SF3">
    <property type="entry name" value="RING-TYPE DOMAIN-CONTAINING PROTEIN"/>
    <property type="match status" value="1"/>
</dbReference>
<organism evidence="1 2">
    <name type="scientific">Desmophyllum pertusum</name>
    <dbReference type="NCBI Taxonomy" id="174260"/>
    <lineage>
        <taxon>Eukaryota</taxon>
        <taxon>Metazoa</taxon>
        <taxon>Cnidaria</taxon>
        <taxon>Anthozoa</taxon>
        <taxon>Hexacorallia</taxon>
        <taxon>Scleractinia</taxon>
        <taxon>Caryophylliina</taxon>
        <taxon>Caryophylliidae</taxon>
        <taxon>Desmophyllum</taxon>
    </lineage>
</organism>
<dbReference type="OrthoDB" id="5987510at2759"/>
<evidence type="ECO:0000313" key="2">
    <source>
        <dbReference type="Proteomes" id="UP001163046"/>
    </source>
</evidence>
<dbReference type="Proteomes" id="UP001163046">
    <property type="component" value="Unassembled WGS sequence"/>
</dbReference>
<dbReference type="AlphaFoldDB" id="A0A9W9ZM20"/>
<name>A0A9W9ZM20_9CNID</name>
<protein>
    <submittedName>
        <fullName evidence="1">Uncharacterized protein</fullName>
    </submittedName>
</protein>
<accession>A0A9W9ZM20</accession>
<dbReference type="EMBL" id="MU825891">
    <property type="protein sequence ID" value="KAJ7384006.1"/>
    <property type="molecule type" value="Genomic_DNA"/>
</dbReference>
<reference evidence="1" key="1">
    <citation type="submission" date="2023-01" db="EMBL/GenBank/DDBJ databases">
        <title>Genome assembly of the deep-sea coral Lophelia pertusa.</title>
        <authorList>
            <person name="Herrera S."/>
            <person name="Cordes E."/>
        </authorList>
    </citation>
    <scope>NUCLEOTIDE SEQUENCE</scope>
    <source>
        <strain evidence="1">USNM1676648</strain>
        <tissue evidence="1">Polyp</tissue>
    </source>
</reference>
<keyword evidence="2" id="KW-1185">Reference proteome</keyword>